<keyword evidence="1" id="KW-1133">Transmembrane helix</keyword>
<feature type="transmembrane region" description="Helical" evidence="1">
    <location>
        <begin position="76"/>
        <end position="96"/>
    </location>
</feature>
<dbReference type="EMBL" id="JADPRT010000011">
    <property type="protein sequence ID" value="MBF9071394.1"/>
    <property type="molecule type" value="Genomic_DNA"/>
</dbReference>
<evidence type="ECO:0000313" key="2">
    <source>
        <dbReference type="EMBL" id="MBF9071394.1"/>
    </source>
</evidence>
<evidence type="ECO:0000256" key="1">
    <source>
        <dbReference type="SAM" id="Phobius"/>
    </source>
</evidence>
<keyword evidence="1" id="KW-0472">Membrane</keyword>
<proteinExistence type="predicted"/>
<protein>
    <submittedName>
        <fullName evidence="2">Uncharacterized protein</fullName>
    </submittedName>
</protein>
<feature type="transmembrane region" description="Helical" evidence="1">
    <location>
        <begin position="47"/>
        <end position="70"/>
    </location>
</feature>
<organism evidence="2 3">
    <name type="scientific">Streptacidiphilus fuscans</name>
    <dbReference type="NCBI Taxonomy" id="2789292"/>
    <lineage>
        <taxon>Bacteria</taxon>
        <taxon>Bacillati</taxon>
        <taxon>Actinomycetota</taxon>
        <taxon>Actinomycetes</taxon>
        <taxon>Kitasatosporales</taxon>
        <taxon>Streptomycetaceae</taxon>
        <taxon>Streptacidiphilus</taxon>
    </lineage>
</organism>
<dbReference type="AlphaFoldDB" id="A0A931B6M2"/>
<sequence>MTDQMPDRLPAWAAPVVHADGDAYGDAYGDEDGGVTDRSRLFGVDGVPLLILLGFGAVCVALLGLVGGIAGASVGGAVLVGALFWGTRWALGASGMDSGYRRRTRLAVGREPTLRYWGLALTDAANTAEGYGLHLYPLLLRLYEVRLAERHGISLRAQPERAAAVIGRELWPWLDPRVPRTPRALRVARAAGTPDLPITRPVPQAVLEALVARLETL</sequence>
<accession>A0A931B6M2</accession>
<keyword evidence="1" id="KW-0812">Transmembrane</keyword>
<dbReference type="Proteomes" id="UP000657385">
    <property type="component" value="Unassembled WGS sequence"/>
</dbReference>
<keyword evidence="3" id="KW-1185">Reference proteome</keyword>
<name>A0A931B6M2_9ACTN</name>
<gene>
    <name evidence="2" type="ORF">I2501_25565</name>
</gene>
<evidence type="ECO:0000313" key="3">
    <source>
        <dbReference type="Proteomes" id="UP000657385"/>
    </source>
</evidence>
<reference evidence="2" key="1">
    <citation type="submission" date="2020-11" db="EMBL/GenBank/DDBJ databases">
        <title>Isolation and identification of active actinomycetes.</title>
        <authorList>
            <person name="Yu B."/>
        </authorList>
    </citation>
    <scope>NUCLEOTIDE SEQUENCE</scope>
    <source>
        <strain evidence="2">NEAU-YB345</strain>
    </source>
</reference>
<comment type="caution">
    <text evidence="2">The sequence shown here is derived from an EMBL/GenBank/DDBJ whole genome shotgun (WGS) entry which is preliminary data.</text>
</comment>
<dbReference type="RefSeq" id="WP_196196537.1">
    <property type="nucleotide sequence ID" value="NZ_JADPRT010000011.1"/>
</dbReference>